<feature type="transmembrane region" description="Helical" evidence="2">
    <location>
        <begin position="173"/>
        <end position="195"/>
    </location>
</feature>
<dbReference type="RefSeq" id="WP_124800005.1">
    <property type="nucleotide sequence ID" value="NZ_CP034170.1"/>
</dbReference>
<evidence type="ECO:0000313" key="4">
    <source>
        <dbReference type="EMBL" id="AZI59101.1"/>
    </source>
</evidence>
<reference evidence="4 5" key="1">
    <citation type="submission" date="2018-11" db="EMBL/GenBank/DDBJ databases">
        <authorList>
            <person name="Da X."/>
        </authorList>
    </citation>
    <scope>NUCLEOTIDE SEQUENCE [LARGE SCALE GENOMIC DNA]</scope>
    <source>
        <strain evidence="4 5">S14-144</strain>
    </source>
</reference>
<dbReference type="GO" id="GO:0016717">
    <property type="term" value="F:oxidoreductase activity, acting on paired donors, with oxidation of a pair of donors resulting in the reduction of molecular oxygen to two molecules of water"/>
    <property type="evidence" value="ECO:0007669"/>
    <property type="project" value="TreeGrafter"/>
</dbReference>
<dbReference type="PANTHER" id="PTHR19353">
    <property type="entry name" value="FATTY ACID DESATURASE 2"/>
    <property type="match status" value="1"/>
</dbReference>
<evidence type="ECO:0000313" key="5">
    <source>
        <dbReference type="Proteomes" id="UP000268084"/>
    </source>
</evidence>
<dbReference type="PANTHER" id="PTHR19353:SF19">
    <property type="entry name" value="DELTA(5) FATTY ACID DESATURASE C-RELATED"/>
    <property type="match status" value="1"/>
</dbReference>
<dbReference type="GO" id="GO:0016020">
    <property type="term" value="C:membrane"/>
    <property type="evidence" value="ECO:0007669"/>
    <property type="project" value="TreeGrafter"/>
</dbReference>
<name>A0A3G8ZZY8_9ACTN</name>
<dbReference type="Proteomes" id="UP000268084">
    <property type="component" value="Chromosome"/>
</dbReference>
<feature type="transmembrane region" description="Helical" evidence="2">
    <location>
        <begin position="46"/>
        <end position="65"/>
    </location>
</feature>
<dbReference type="EMBL" id="CP034170">
    <property type="protein sequence ID" value="AZI59101.1"/>
    <property type="molecule type" value="Genomic_DNA"/>
</dbReference>
<sequence length="365" mass="40483">MTTGTASPRHVRVPKPSTHVRPPTEFSSLLKVVIEAGLLHRRYTYYAAKIALTLGVLGGLGVIFGLLGDSWYQLLVAAALAIVLTHLAFLSHDAAHRQIFVSGKANDRAAVILANLGVGISVAWWTKKHTKHHAAPNQIGRDTDIDFAVLHFYPPEKVSSNPVISWMRARQGWWFFPILTVEGLNLHFQAFVALLGREPIKNRWTELSLVLLRLGGYIAALFLVLSPGKAVAFLAIQLAVFGVYMGCSFAPNHKGMPVLPPEAKLDFLRRQVLMSRNIVGTRFNTFMMGGLNFQIEHHLFPSMPRPNLRRAQALVRPFCQAQGVAYTETTLRHSYRIVISYLNKVGLGARDPFQCPLVAAARPRG</sequence>
<accession>A0A3G8ZZY8</accession>
<dbReference type="OrthoDB" id="104711at2"/>
<feature type="transmembrane region" description="Helical" evidence="2">
    <location>
        <begin position="207"/>
        <end position="225"/>
    </location>
</feature>
<organism evidence="4 5">
    <name type="scientific">Nakamurella antarctica</name>
    <dbReference type="NCBI Taxonomy" id="1902245"/>
    <lineage>
        <taxon>Bacteria</taxon>
        <taxon>Bacillati</taxon>
        <taxon>Actinomycetota</taxon>
        <taxon>Actinomycetes</taxon>
        <taxon>Nakamurellales</taxon>
        <taxon>Nakamurellaceae</taxon>
        <taxon>Nakamurella</taxon>
    </lineage>
</organism>
<keyword evidence="2" id="KW-0812">Transmembrane</keyword>
<evidence type="ECO:0000256" key="1">
    <source>
        <dbReference type="SAM" id="MobiDB-lite"/>
    </source>
</evidence>
<dbReference type="CDD" id="cd03506">
    <property type="entry name" value="Delta6-FADS-like"/>
    <property type="match status" value="1"/>
</dbReference>
<dbReference type="InterPro" id="IPR005804">
    <property type="entry name" value="FA_desaturase_dom"/>
</dbReference>
<dbReference type="GO" id="GO:0008610">
    <property type="term" value="P:lipid biosynthetic process"/>
    <property type="evidence" value="ECO:0007669"/>
    <property type="project" value="UniProtKB-ARBA"/>
</dbReference>
<feature type="region of interest" description="Disordered" evidence="1">
    <location>
        <begin position="1"/>
        <end position="20"/>
    </location>
</feature>
<proteinExistence type="predicted"/>
<feature type="transmembrane region" description="Helical" evidence="2">
    <location>
        <begin position="109"/>
        <end position="126"/>
    </location>
</feature>
<evidence type="ECO:0000259" key="3">
    <source>
        <dbReference type="Pfam" id="PF00487"/>
    </source>
</evidence>
<gene>
    <name evidence="4" type="ORF">EH165_14090</name>
</gene>
<dbReference type="AlphaFoldDB" id="A0A3G8ZZY8"/>
<protein>
    <submittedName>
        <fullName evidence="4">Acyl-CoA desaturase</fullName>
    </submittedName>
</protein>
<evidence type="ECO:0000256" key="2">
    <source>
        <dbReference type="SAM" id="Phobius"/>
    </source>
</evidence>
<feature type="domain" description="Fatty acid desaturase" evidence="3">
    <location>
        <begin position="70"/>
        <end position="329"/>
    </location>
</feature>
<feature type="transmembrane region" description="Helical" evidence="2">
    <location>
        <begin position="71"/>
        <end position="89"/>
    </location>
</feature>
<dbReference type="PIRSF" id="PIRSF015921">
    <property type="entry name" value="FA_sphinglp_des"/>
    <property type="match status" value="1"/>
</dbReference>
<feature type="transmembrane region" description="Helical" evidence="2">
    <location>
        <begin position="231"/>
        <end position="250"/>
    </location>
</feature>
<dbReference type="KEGG" id="nak:EH165_14090"/>
<dbReference type="Pfam" id="PF00487">
    <property type="entry name" value="FA_desaturase"/>
    <property type="match status" value="1"/>
</dbReference>
<reference evidence="4 5" key="2">
    <citation type="submission" date="2018-12" db="EMBL/GenBank/DDBJ databases">
        <title>Nakamurella antarcticus sp. nov., isolated from Antarctica South Shetland Islands soil.</title>
        <authorList>
            <person name="Peng F."/>
        </authorList>
    </citation>
    <scope>NUCLEOTIDE SEQUENCE [LARGE SCALE GENOMIC DNA]</scope>
    <source>
        <strain evidence="4 5">S14-144</strain>
    </source>
</reference>
<keyword evidence="2" id="KW-1133">Transmembrane helix</keyword>
<keyword evidence="2" id="KW-0472">Membrane</keyword>
<keyword evidence="5" id="KW-1185">Reference proteome</keyword>
<dbReference type="InterPro" id="IPR012171">
    <property type="entry name" value="Fatty_acid_desaturase"/>
</dbReference>